<dbReference type="PATRIC" id="fig|38307.3.peg.316"/>
<comment type="subcellular location">
    <subcellularLocation>
        <location evidence="1">Periplasm</location>
    </subcellularLocation>
</comment>
<comment type="similarity">
    <text evidence="2">Belongs to the CpxP/Spy family.</text>
</comment>
<gene>
    <name evidence="7" type="ORF">A0123_00298</name>
</gene>
<evidence type="ECO:0000256" key="2">
    <source>
        <dbReference type="ARBA" id="ARBA00008441"/>
    </source>
</evidence>
<dbReference type="RefSeq" id="WP_064273074.1">
    <property type="nucleotide sequence ID" value="NZ_LUTU01000004.1"/>
</dbReference>
<evidence type="ECO:0000313" key="7">
    <source>
        <dbReference type="EMBL" id="OAJ68738.1"/>
    </source>
</evidence>
<accession>A0A1B6VNU8</accession>
<evidence type="ECO:0000256" key="4">
    <source>
        <dbReference type="ARBA" id="ARBA00022764"/>
    </source>
</evidence>
<dbReference type="EMBL" id="LUTU01000004">
    <property type="protein sequence ID" value="OAJ68738.1"/>
    <property type="molecule type" value="Genomic_DNA"/>
</dbReference>
<protein>
    <submittedName>
        <fullName evidence="7">Periplasmic protein</fullName>
    </submittedName>
</protein>
<dbReference type="Pfam" id="PF07813">
    <property type="entry name" value="LTXXQ"/>
    <property type="match status" value="1"/>
</dbReference>
<feature type="region of interest" description="Disordered" evidence="5">
    <location>
        <begin position="29"/>
        <end position="50"/>
    </location>
</feature>
<dbReference type="OrthoDB" id="7284271at2"/>
<name>A0A1B6VNU8_9PROT</name>
<feature type="chain" id="PRO_5008590205" evidence="6">
    <location>
        <begin position="28"/>
        <end position="173"/>
    </location>
</feature>
<evidence type="ECO:0000256" key="5">
    <source>
        <dbReference type="SAM" id="MobiDB-lite"/>
    </source>
</evidence>
<dbReference type="PANTHER" id="PTHR38102">
    <property type="entry name" value="PERIPLASMIC CHAPERONE SPY"/>
    <property type="match status" value="1"/>
</dbReference>
<dbReference type="InterPro" id="IPR012899">
    <property type="entry name" value="LTXXQ"/>
</dbReference>
<sequence length="173" mass="18737">MTAFRLSVLLPALASVGLLAGSALAHAHPGVPGPQPDGMHGRPGPGGMLPPFPPGITLTEAQKAQVHKIFSQGHEEMKARHEKLKALRDKIRTALSVEGDLDRTLLADLTKQESDLHVQEAQARLETQEKLHDILTPEQRRQANATMEKIRSLHDQLDAIMGHPPEDGPPPAP</sequence>
<keyword evidence="3 6" id="KW-0732">Signal</keyword>
<evidence type="ECO:0000256" key="6">
    <source>
        <dbReference type="SAM" id="SignalP"/>
    </source>
</evidence>
<keyword evidence="4" id="KW-0574">Periplasm</keyword>
<organism evidence="7 8">
    <name type="scientific">Gluconobacter cerinus</name>
    <dbReference type="NCBI Taxonomy" id="38307"/>
    <lineage>
        <taxon>Bacteria</taxon>
        <taxon>Pseudomonadati</taxon>
        <taxon>Pseudomonadota</taxon>
        <taxon>Alphaproteobacteria</taxon>
        <taxon>Acetobacterales</taxon>
        <taxon>Acetobacteraceae</taxon>
        <taxon>Gluconobacter</taxon>
    </lineage>
</organism>
<dbReference type="CDD" id="cd09916">
    <property type="entry name" value="CpxP_like"/>
    <property type="match status" value="1"/>
</dbReference>
<reference evidence="7 8" key="1">
    <citation type="submission" date="2016-03" db="EMBL/GenBank/DDBJ databases">
        <title>Draft genome sequence of Gluconobacter cerinus strain CECT 9110.</title>
        <authorList>
            <person name="Sainz F."/>
            <person name="Mas A."/>
            <person name="Torija M.J."/>
        </authorList>
    </citation>
    <scope>NUCLEOTIDE SEQUENCE [LARGE SCALE GENOMIC DNA]</scope>
    <source>
        <strain evidence="7 8">CECT 9110</strain>
    </source>
</reference>
<dbReference type="GO" id="GO:0030288">
    <property type="term" value="C:outer membrane-bounded periplasmic space"/>
    <property type="evidence" value="ECO:0007669"/>
    <property type="project" value="TreeGrafter"/>
</dbReference>
<feature type="signal peptide" evidence="6">
    <location>
        <begin position="1"/>
        <end position="27"/>
    </location>
</feature>
<dbReference type="InterPro" id="IPR052211">
    <property type="entry name" value="Cpx_auxiliary_protein"/>
</dbReference>
<evidence type="ECO:0000313" key="8">
    <source>
        <dbReference type="Proteomes" id="UP000077786"/>
    </source>
</evidence>
<dbReference type="Gene3D" id="1.20.120.1490">
    <property type="match status" value="1"/>
</dbReference>
<evidence type="ECO:0000256" key="3">
    <source>
        <dbReference type="ARBA" id="ARBA00022729"/>
    </source>
</evidence>
<dbReference type="Proteomes" id="UP000077786">
    <property type="component" value="Unassembled WGS sequence"/>
</dbReference>
<comment type="caution">
    <text evidence="7">The sequence shown here is derived from an EMBL/GenBank/DDBJ whole genome shotgun (WGS) entry which is preliminary data.</text>
</comment>
<dbReference type="GO" id="GO:0051082">
    <property type="term" value="F:unfolded protein binding"/>
    <property type="evidence" value="ECO:0007669"/>
    <property type="project" value="TreeGrafter"/>
</dbReference>
<dbReference type="PANTHER" id="PTHR38102:SF1">
    <property type="entry name" value="PERIPLASMIC CHAPERONE SPY"/>
    <property type="match status" value="1"/>
</dbReference>
<proteinExistence type="inferred from homology"/>
<dbReference type="AlphaFoldDB" id="A0A1B6VNU8"/>
<evidence type="ECO:0000256" key="1">
    <source>
        <dbReference type="ARBA" id="ARBA00004418"/>
    </source>
</evidence>